<dbReference type="InterPro" id="IPR018724">
    <property type="entry name" value="2OG-Fe_dioxygenase"/>
</dbReference>
<dbReference type="PATRIC" id="fig|943816.4.peg.599"/>
<evidence type="ECO:0008006" key="3">
    <source>
        <dbReference type="Google" id="ProtNLM"/>
    </source>
</evidence>
<dbReference type="Gene3D" id="2.60.120.620">
    <property type="entry name" value="q2cbj1_9rhob like domain"/>
    <property type="match status" value="1"/>
</dbReference>
<gene>
    <name evidence="1" type="ORF">AN217_06220</name>
</gene>
<proteinExistence type="predicted"/>
<dbReference type="Pfam" id="PF10014">
    <property type="entry name" value="2OG-Fe_Oxy_2"/>
    <property type="match status" value="1"/>
</dbReference>
<dbReference type="RefSeq" id="WP_019354261.1">
    <property type="nucleotide sequence ID" value="NZ_LJGV01000022.1"/>
</dbReference>
<accession>A0A1E7K0U8</accession>
<dbReference type="EMBL" id="LJGV01000022">
    <property type="protein sequence ID" value="OEU97530.1"/>
    <property type="molecule type" value="Genomic_DNA"/>
</dbReference>
<name>A0A1E7K0U8_9ACTN</name>
<reference evidence="1 2" key="1">
    <citation type="journal article" date="2016" name="Front. Microbiol.">
        <title>Comparative Genomics Analysis of Streptomyces Species Reveals Their Adaptation to the Marine Environment and Their Diversity at the Genomic Level.</title>
        <authorList>
            <person name="Tian X."/>
            <person name="Zhang Z."/>
            <person name="Yang T."/>
            <person name="Chen M."/>
            <person name="Li J."/>
            <person name="Chen F."/>
            <person name="Yang J."/>
            <person name="Li W."/>
            <person name="Zhang B."/>
            <person name="Zhang Z."/>
            <person name="Wu J."/>
            <person name="Zhang C."/>
            <person name="Long L."/>
            <person name="Xiao J."/>
        </authorList>
    </citation>
    <scope>NUCLEOTIDE SEQUENCE [LARGE SCALE GENOMIC DNA]</scope>
    <source>
        <strain evidence="1 2">SCSIO M10379</strain>
    </source>
</reference>
<dbReference type="AlphaFoldDB" id="A0A1E7K0U8"/>
<comment type="caution">
    <text evidence="1">The sequence shown here is derived from an EMBL/GenBank/DDBJ whole genome shotgun (WGS) entry which is preliminary data.</text>
</comment>
<dbReference type="Proteomes" id="UP000175829">
    <property type="component" value="Unassembled WGS sequence"/>
</dbReference>
<evidence type="ECO:0000313" key="1">
    <source>
        <dbReference type="EMBL" id="OEU97530.1"/>
    </source>
</evidence>
<evidence type="ECO:0000313" key="2">
    <source>
        <dbReference type="Proteomes" id="UP000175829"/>
    </source>
</evidence>
<organism evidence="1 2">
    <name type="scientific">Streptomyces qinglanensis</name>
    <dbReference type="NCBI Taxonomy" id="943816"/>
    <lineage>
        <taxon>Bacteria</taxon>
        <taxon>Bacillati</taxon>
        <taxon>Actinomycetota</taxon>
        <taxon>Actinomycetes</taxon>
        <taxon>Kitasatosporales</taxon>
        <taxon>Streptomycetaceae</taxon>
        <taxon>Streptomyces</taxon>
    </lineage>
</organism>
<sequence length="257" mass="27485">MADIAGAPTRRSAGEIARARQALLSRHAQVMESAAVSRCVGADAADWRRFGLHWEDLAPEGHAAWDDTHRLRRYGHFSLDRTGALRPAPHPAFAQPGDTGPLPLGDDGHIEPLTDVFAADPLFKALVRMLGRIASCLQDAGVWSVRVHPIRVVASADRTVLPVPEGRHRAGATLVSSLLVGRQNAVGGRHTVYAPDGTRLLTATLHEPGSLLLGDDRATLHEVGAVRPAETTGPARRDVLVTTLTAHRSAERDAQVG</sequence>
<protein>
    <recommendedName>
        <fullName evidence="3">2OG-Fe dioxygenase</fullName>
    </recommendedName>
</protein>
<dbReference type="GO" id="GO:0051213">
    <property type="term" value="F:dioxygenase activity"/>
    <property type="evidence" value="ECO:0007669"/>
    <property type="project" value="InterPro"/>
</dbReference>